<dbReference type="GO" id="GO:0051537">
    <property type="term" value="F:2 iron, 2 sulfur cluster binding"/>
    <property type="evidence" value="ECO:0007669"/>
    <property type="project" value="UniProtKB-KW"/>
</dbReference>
<comment type="caution">
    <text evidence="6">The sequence shown here is derived from an EMBL/GenBank/DDBJ whole genome shotgun (WGS) entry which is preliminary data.</text>
</comment>
<evidence type="ECO:0000256" key="3">
    <source>
        <dbReference type="ARBA" id="ARBA00023004"/>
    </source>
</evidence>
<keyword evidence="1" id="KW-0001">2Fe-2S</keyword>
<organism evidence="6 7">
    <name type="scientific">Streptomyces adustus</name>
    <dbReference type="NCBI Taxonomy" id="1609272"/>
    <lineage>
        <taxon>Bacteria</taxon>
        <taxon>Bacillati</taxon>
        <taxon>Actinomycetota</taxon>
        <taxon>Actinomycetes</taxon>
        <taxon>Kitasatosporales</taxon>
        <taxon>Streptomycetaceae</taxon>
        <taxon>Streptomyces</taxon>
    </lineage>
</organism>
<dbReference type="SMART" id="SM00704">
    <property type="entry name" value="ZnF_CDGSH"/>
    <property type="match status" value="1"/>
</dbReference>
<keyword evidence="7" id="KW-1185">Reference proteome</keyword>
<evidence type="ECO:0000313" key="6">
    <source>
        <dbReference type="EMBL" id="MPY32417.1"/>
    </source>
</evidence>
<keyword evidence="3" id="KW-0408">Iron</keyword>
<evidence type="ECO:0000256" key="4">
    <source>
        <dbReference type="ARBA" id="ARBA00023014"/>
    </source>
</evidence>
<reference evidence="6 7" key="1">
    <citation type="submission" date="2019-07" db="EMBL/GenBank/DDBJ databases">
        <title>New species of Amycolatopsis and Streptomyces.</title>
        <authorList>
            <person name="Duangmal K."/>
            <person name="Teo W.F.A."/>
            <person name="Lipun K."/>
        </authorList>
    </citation>
    <scope>NUCLEOTIDE SEQUENCE [LARGE SCALE GENOMIC DNA]</scope>
    <source>
        <strain evidence="6 7">NBRC 109810</strain>
    </source>
</reference>
<dbReference type="InterPro" id="IPR042216">
    <property type="entry name" value="MitoNEET_CISD"/>
</dbReference>
<keyword evidence="2" id="KW-0479">Metal-binding</keyword>
<proteinExistence type="predicted"/>
<feature type="domain" description="Iron-binding zinc finger CDGSH type" evidence="5">
    <location>
        <begin position="32"/>
        <end position="76"/>
    </location>
</feature>
<accession>A0A5N8VB29</accession>
<protein>
    <submittedName>
        <fullName evidence="6">CDGSH iron-sulfur domain-containing protein</fullName>
    </submittedName>
</protein>
<evidence type="ECO:0000259" key="5">
    <source>
        <dbReference type="SMART" id="SM00704"/>
    </source>
</evidence>
<dbReference type="RefSeq" id="WP_162468579.1">
    <property type="nucleotide sequence ID" value="NZ_VJZD01000047.1"/>
</dbReference>
<dbReference type="InterPro" id="IPR018967">
    <property type="entry name" value="FeS-contain_CDGSH-typ"/>
</dbReference>
<sequence length="86" mass="9520">MPGDTDDTPGPVPAAAPARRVTVFPQGPVLVEGPVEIVLADGTIVRSDRFMVAICTCRRSRTYPWCDTSHRRRERVASPTEEWKPS</sequence>
<name>A0A5N8VB29_9ACTN</name>
<evidence type="ECO:0000256" key="2">
    <source>
        <dbReference type="ARBA" id="ARBA00022723"/>
    </source>
</evidence>
<gene>
    <name evidence="6" type="ORF">FNH09_14390</name>
</gene>
<dbReference type="EMBL" id="VJZD01000047">
    <property type="protein sequence ID" value="MPY32417.1"/>
    <property type="molecule type" value="Genomic_DNA"/>
</dbReference>
<dbReference type="Proteomes" id="UP000325849">
    <property type="component" value="Unassembled WGS sequence"/>
</dbReference>
<dbReference type="GO" id="GO:0046872">
    <property type="term" value="F:metal ion binding"/>
    <property type="evidence" value="ECO:0007669"/>
    <property type="project" value="UniProtKB-KW"/>
</dbReference>
<evidence type="ECO:0000313" key="7">
    <source>
        <dbReference type="Proteomes" id="UP000325849"/>
    </source>
</evidence>
<dbReference type="AlphaFoldDB" id="A0A5N8VB29"/>
<keyword evidence="4" id="KW-0411">Iron-sulfur</keyword>
<dbReference type="GO" id="GO:0005737">
    <property type="term" value="C:cytoplasm"/>
    <property type="evidence" value="ECO:0007669"/>
    <property type="project" value="UniProtKB-ARBA"/>
</dbReference>
<dbReference type="Gene3D" id="3.40.5.90">
    <property type="entry name" value="CDGSH iron-sulfur domain, mitoNEET-type"/>
    <property type="match status" value="1"/>
</dbReference>
<dbReference type="Pfam" id="PF09360">
    <property type="entry name" value="zf-CDGSH"/>
    <property type="match status" value="1"/>
</dbReference>
<evidence type="ECO:0000256" key="1">
    <source>
        <dbReference type="ARBA" id="ARBA00022714"/>
    </source>
</evidence>